<evidence type="ECO:0000256" key="4">
    <source>
        <dbReference type="ARBA" id="ARBA00022692"/>
    </source>
</evidence>
<feature type="transmembrane region" description="Helical" evidence="7">
    <location>
        <begin position="162"/>
        <end position="181"/>
    </location>
</feature>
<feature type="transmembrane region" description="Helical" evidence="7">
    <location>
        <begin position="359"/>
        <end position="376"/>
    </location>
</feature>
<keyword evidence="5 7" id="KW-1133">Transmembrane helix</keyword>
<dbReference type="InterPro" id="IPR036259">
    <property type="entry name" value="MFS_trans_sf"/>
</dbReference>
<keyword evidence="3" id="KW-1003">Cell membrane</keyword>
<feature type="transmembrane region" description="Helical" evidence="7">
    <location>
        <begin position="280"/>
        <end position="307"/>
    </location>
</feature>
<name>A0A1B2DFX1_9BACL</name>
<feature type="transmembrane region" description="Helical" evidence="7">
    <location>
        <begin position="202"/>
        <end position="220"/>
    </location>
</feature>
<dbReference type="Pfam" id="PF07690">
    <property type="entry name" value="MFS_1"/>
    <property type="match status" value="1"/>
</dbReference>
<dbReference type="Gene3D" id="1.20.1250.20">
    <property type="entry name" value="MFS general substrate transporter like domains"/>
    <property type="match status" value="1"/>
</dbReference>
<dbReference type="InterPro" id="IPR050189">
    <property type="entry name" value="MFS_Efflux_Transporters"/>
</dbReference>
<feature type="transmembrane region" description="Helical" evidence="7">
    <location>
        <begin position="73"/>
        <end position="92"/>
    </location>
</feature>
<dbReference type="GO" id="GO:0005886">
    <property type="term" value="C:plasma membrane"/>
    <property type="evidence" value="ECO:0007669"/>
    <property type="project" value="UniProtKB-SubCell"/>
</dbReference>
<reference evidence="9" key="1">
    <citation type="submission" date="2016-08" db="EMBL/GenBank/DDBJ databases">
        <title>Complete Genome Seqeunce of Paenibacillus sp. BIHB 4019 from tea rhizoplane.</title>
        <authorList>
            <person name="Thakur R."/>
            <person name="Swarnkar M.K."/>
            <person name="Gulati A."/>
        </authorList>
    </citation>
    <scope>NUCLEOTIDE SEQUENCE [LARGE SCALE GENOMIC DNA]</scope>
    <source>
        <strain evidence="9">BIHB4019</strain>
    </source>
</reference>
<dbReference type="GO" id="GO:0022857">
    <property type="term" value="F:transmembrane transporter activity"/>
    <property type="evidence" value="ECO:0007669"/>
    <property type="project" value="InterPro"/>
</dbReference>
<organism evidence="9">
    <name type="scientific">Paenibacillus sp. BIHB 4019</name>
    <dbReference type="NCBI Taxonomy" id="1870819"/>
    <lineage>
        <taxon>Bacteria</taxon>
        <taxon>Bacillati</taxon>
        <taxon>Bacillota</taxon>
        <taxon>Bacilli</taxon>
        <taxon>Bacillales</taxon>
        <taxon>Paenibacillaceae</taxon>
        <taxon>Paenibacillus</taxon>
    </lineage>
</organism>
<dbReference type="EMBL" id="CP016808">
    <property type="protein sequence ID" value="ANY66585.1"/>
    <property type="molecule type" value="Genomic_DNA"/>
</dbReference>
<evidence type="ECO:0000256" key="3">
    <source>
        <dbReference type="ARBA" id="ARBA00022475"/>
    </source>
</evidence>
<proteinExistence type="predicted"/>
<evidence type="ECO:0000256" key="7">
    <source>
        <dbReference type="SAM" id="Phobius"/>
    </source>
</evidence>
<keyword evidence="4 7" id="KW-0812">Transmembrane</keyword>
<evidence type="ECO:0000259" key="8">
    <source>
        <dbReference type="PROSITE" id="PS50850"/>
    </source>
</evidence>
<feature type="transmembrane region" description="Helical" evidence="7">
    <location>
        <begin position="131"/>
        <end position="150"/>
    </location>
</feature>
<evidence type="ECO:0000256" key="2">
    <source>
        <dbReference type="ARBA" id="ARBA00022448"/>
    </source>
</evidence>
<dbReference type="PANTHER" id="PTHR43124:SF10">
    <property type="entry name" value="PURINE EFFLUX PUMP PBUE"/>
    <property type="match status" value="1"/>
</dbReference>
<dbReference type="PROSITE" id="PS50850">
    <property type="entry name" value="MFS"/>
    <property type="match status" value="1"/>
</dbReference>
<sequence>MLSNTLKIYLLALISFLVGTSEYVIAGILDKISEDIGVSVSAAGQLITFFSLTYALGTPILMALTGRIERRKLLLYAMVVFVLGNLLAIALPGFGLFIAARIIMALGAGVVVVTSLTLAAKMAAPGKQASAIATVVTGFTAALIIGIPIGRMVAASYDWKSVFGGIGVLGLLAIIMIVFAIPRYDGEPSVPLREQLALLKTPKIAAALGVTFLWIVGYSIPYTYISPYLLQVTAMSENTLSIALFGFGVASLIGSKLGGYSTDRWGVKRTLMGGMLVHAAALLLISFSASSSAIVFPLLMLWSFAAWSSGPTQQYNLLTLAPSASSIMLSLNTSVLQLAMAVGASAGGLIVAKVSLPSITWIGAFGVLLAVVLIVLSRKLTSNREPATVPSVAPQA</sequence>
<feature type="transmembrane region" description="Helical" evidence="7">
    <location>
        <begin position="36"/>
        <end position="61"/>
    </location>
</feature>
<protein>
    <submittedName>
        <fullName evidence="9">MFS transporter</fullName>
    </submittedName>
</protein>
<evidence type="ECO:0000256" key="5">
    <source>
        <dbReference type="ARBA" id="ARBA00022989"/>
    </source>
</evidence>
<evidence type="ECO:0000256" key="6">
    <source>
        <dbReference type="ARBA" id="ARBA00023136"/>
    </source>
</evidence>
<accession>A0A1B2DFX1</accession>
<dbReference type="AlphaFoldDB" id="A0A1B2DFX1"/>
<dbReference type="CDD" id="cd17324">
    <property type="entry name" value="MFS_NepI_like"/>
    <property type="match status" value="1"/>
</dbReference>
<dbReference type="PANTHER" id="PTHR43124">
    <property type="entry name" value="PURINE EFFLUX PUMP PBUE"/>
    <property type="match status" value="1"/>
</dbReference>
<feature type="domain" description="Major facilitator superfamily (MFS) profile" evidence="8">
    <location>
        <begin position="7"/>
        <end position="381"/>
    </location>
</feature>
<keyword evidence="6 7" id="KW-0472">Membrane</keyword>
<gene>
    <name evidence="9" type="ORF">BBD42_09050</name>
</gene>
<dbReference type="InterPro" id="IPR011701">
    <property type="entry name" value="MFS"/>
</dbReference>
<feature type="transmembrane region" description="Helical" evidence="7">
    <location>
        <begin position="240"/>
        <end position="259"/>
    </location>
</feature>
<evidence type="ECO:0000313" key="9">
    <source>
        <dbReference type="EMBL" id="ANY66585.1"/>
    </source>
</evidence>
<comment type="subcellular location">
    <subcellularLocation>
        <location evidence="1">Cell membrane</location>
        <topology evidence="1">Multi-pass membrane protein</topology>
    </subcellularLocation>
</comment>
<dbReference type="SUPFAM" id="SSF103473">
    <property type="entry name" value="MFS general substrate transporter"/>
    <property type="match status" value="1"/>
</dbReference>
<dbReference type="InterPro" id="IPR020846">
    <property type="entry name" value="MFS_dom"/>
</dbReference>
<feature type="transmembrane region" description="Helical" evidence="7">
    <location>
        <begin position="98"/>
        <end position="119"/>
    </location>
</feature>
<keyword evidence="2" id="KW-0813">Transport</keyword>
<evidence type="ECO:0000256" key="1">
    <source>
        <dbReference type="ARBA" id="ARBA00004651"/>
    </source>
</evidence>